<proteinExistence type="inferred from homology"/>
<evidence type="ECO:0000313" key="9">
    <source>
        <dbReference type="Proteomes" id="UP001141806"/>
    </source>
</evidence>
<accession>A0A9Q0KJX1</accession>
<organism evidence="8 9">
    <name type="scientific">Protea cynaroides</name>
    <dbReference type="NCBI Taxonomy" id="273540"/>
    <lineage>
        <taxon>Eukaryota</taxon>
        <taxon>Viridiplantae</taxon>
        <taxon>Streptophyta</taxon>
        <taxon>Embryophyta</taxon>
        <taxon>Tracheophyta</taxon>
        <taxon>Spermatophyta</taxon>
        <taxon>Magnoliopsida</taxon>
        <taxon>Proteales</taxon>
        <taxon>Proteaceae</taxon>
        <taxon>Protea</taxon>
    </lineage>
</organism>
<keyword evidence="2" id="KW-0758">Storage protein</keyword>
<dbReference type="InterPro" id="IPR050253">
    <property type="entry name" value="Seed_Storage-Functional"/>
</dbReference>
<feature type="domain" description="Cupin type-1" evidence="7">
    <location>
        <begin position="18"/>
        <end position="214"/>
    </location>
</feature>
<evidence type="ECO:0000256" key="2">
    <source>
        <dbReference type="ARBA" id="ARBA00022761"/>
    </source>
</evidence>
<dbReference type="InterPro" id="IPR014710">
    <property type="entry name" value="RmlC-like_jellyroll"/>
</dbReference>
<name>A0A9Q0KJX1_9MAGN</name>
<dbReference type="PANTHER" id="PTHR31189:SF48">
    <property type="entry name" value="LEGUMIN B"/>
    <property type="match status" value="1"/>
</dbReference>
<keyword evidence="9" id="KW-1185">Reference proteome</keyword>
<evidence type="ECO:0000256" key="3">
    <source>
        <dbReference type="ARBA" id="ARBA00023129"/>
    </source>
</evidence>
<dbReference type="InterPro" id="IPR011051">
    <property type="entry name" value="RmlC_Cupin_sf"/>
</dbReference>
<dbReference type="PRINTS" id="PR00439">
    <property type="entry name" value="11SGLOBULIN"/>
</dbReference>
<feature type="region of interest" description="Disordered" evidence="5">
    <location>
        <begin position="81"/>
        <end position="108"/>
    </location>
</feature>
<dbReference type="EMBL" id="JAMYWD010000005">
    <property type="protein sequence ID" value="KAJ4971897.1"/>
    <property type="molecule type" value="Genomic_DNA"/>
</dbReference>
<evidence type="ECO:0000256" key="1">
    <source>
        <dbReference type="ARBA" id="ARBA00007178"/>
    </source>
</evidence>
<feature type="compositionally biased region" description="Basic and acidic residues" evidence="5">
    <location>
        <begin position="211"/>
        <end position="223"/>
    </location>
</feature>
<evidence type="ECO:0000256" key="5">
    <source>
        <dbReference type="SAM" id="MobiDB-lite"/>
    </source>
</evidence>
<dbReference type="AlphaFoldDB" id="A0A9Q0KJX1"/>
<reference evidence="8" key="1">
    <citation type="journal article" date="2023" name="Plant J.">
        <title>The genome of the king protea, Protea cynaroides.</title>
        <authorList>
            <person name="Chang J."/>
            <person name="Duong T.A."/>
            <person name="Schoeman C."/>
            <person name="Ma X."/>
            <person name="Roodt D."/>
            <person name="Barker N."/>
            <person name="Li Z."/>
            <person name="Van de Peer Y."/>
            <person name="Mizrachi E."/>
        </authorList>
    </citation>
    <scope>NUCLEOTIDE SEQUENCE</scope>
    <source>
        <tissue evidence="8">Young leaves</tissue>
    </source>
</reference>
<dbReference type="SUPFAM" id="SSF51182">
    <property type="entry name" value="RmlC-like cupins"/>
    <property type="match status" value="1"/>
</dbReference>
<protein>
    <recommendedName>
        <fullName evidence="7">Cupin type-1 domain-containing protein</fullName>
    </recommendedName>
</protein>
<dbReference type="CDD" id="cd02242">
    <property type="entry name" value="cupin_11S_legumin_N"/>
    <property type="match status" value="1"/>
</dbReference>
<feature type="compositionally biased region" description="Basic and acidic residues" evidence="5">
    <location>
        <begin position="89"/>
        <end position="108"/>
    </location>
</feature>
<dbReference type="PANTHER" id="PTHR31189">
    <property type="entry name" value="OS03G0336100 PROTEIN-RELATED"/>
    <property type="match status" value="1"/>
</dbReference>
<dbReference type="Gene3D" id="2.60.120.10">
    <property type="entry name" value="Jelly Rolls"/>
    <property type="match status" value="2"/>
</dbReference>
<evidence type="ECO:0000259" key="7">
    <source>
        <dbReference type="SMART" id="SM00835"/>
    </source>
</evidence>
<feature type="chain" id="PRO_5040333250" description="Cupin type-1 domain-containing protein" evidence="6">
    <location>
        <begin position="23"/>
        <end position="325"/>
    </location>
</feature>
<sequence>MANSSFLSLGLCLLVLFHTFLAQLEQQSWPGQWHKQQQRRRFREQSQCRIERLDALEPTRRLEAEAGWGYQGNLIPGCPETFQSSPQGERFEGGRSERERGHRVRDQHQRIQRIRQGDFLAIPHGIAHWIYNDGDEQLELVSFYDTRNYHNQLDRRFRFFLAGNPQGQERERGSSYRHGDRGGDRYEESWGDVFNGFDTHLLSEAFGVDEETARRLQGENDDNRGEEEEEREPGERGRRYANGLEETLSSVRLRENLGDPTRADVYSEQGGCISSHNSHKLPVPNYLRLSAERGVLYGNAILAPHWNINPHSVIYVTRGSARVRS</sequence>
<dbReference type="Proteomes" id="UP001141806">
    <property type="component" value="Unassembled WGS sequence"/>
</dbReference>
<gene>
    <name evidence="8" type="ORF">NE237_004996</name>
</gene>
<dbReference type="GO" id="GO:0045735">
    <property type="term" value="F:nutrient reservoir activity"/>
    <property type="evidence" value="ECO:0007669"/>
    <property type="project" value="UniProtKB-KW"/>
</dbReference>
<dbReference type="SMART" id="SM00835">
    <property type="entry name" value="Cupin_1"/>
    <property type="match status" value="1"/>
</dbReference>
<comment type="similarity">
    <text evidence="1">Belongs to the 11S seed storage protein (globulins) family.</text>
</comment>
<evidence type="ECO:0000313" key="8">
    <source>
        <dbReference type="EMBL" id="KAJ4971897.1"/>
    </source>
</evidence>
<evidence type="ECO:0000256" key="6">
    <source>
        <dbReference type="SAM" id="SignalP"/>
    </source>
</evidence>
<keyword evidence="4" id="KW-1015">Disulfide bond</keyword>
<feature type="signal peptide" evidence="6">
    <location>
        <begin position="1"/>
        <end position="22"/>
    </location>
</feature>
<keyword evidence="6" id="KW-0732">Signal</keyword>
<dbReference type="InterPro" id="IPR006045">
    <property type="entry name" value="Cupin_1"/>
</dbReference>
<feature type="region of interest" description="Disordered" evidence="5">
    <location>
        <begin position="208"/>
        <end position="239"/>
    </location>
</feature>
<comment type="caution">
    <text evidence="8">The sequence shown here is derived from an EMBL/GenBank/DDBJ whole genome shotgun (WGS) entry which is preliminary data.</text>
</comment>
<dbReference type="InterPro" id="IPR006044">
    <property type="entry name" value="11S_seedstore_pln"/>
</dbReference>
<keyword evidence="3" id="KW-0708">Seed storage protein</keyword>
<dbReference type="Pfam" id="PF00190">
    <property type="entry name" value="Cupin_1"/>
    <property type="match status" value="2"/>
</dbReference>
<evidence type="ECO:0000256" key="4">
    <source>
        <dbReference type="ARBA" id="ARBA00023157"/>
    </source>
</evidence>